<dbReference type="InterPro" id="IPR036322">
    <property type="entry name" value="WD40_repeat_dom_sf"/>
</dbReference>
<dbReference type="CDD" id="cd00200">
    <property type="entry name" value="WD40"/>
    <property type="match status" value="1"/>
</dbReference>
<dbReference type="InterPro" id="IPR019775">
    <property type="entry name" value="WD40_repeat_CS"/>
</dbReference>
<dbReference type="GeneID" id="756848"/>
<dbReference type="PRINTS" id="PR00320">
    <property type="entry name" value="GPROTEINBRPT"/>
</dbReference>
<keyword evidence="4" id="KW-0677">Repeat</keyword>
<dbReference type="GO" id="GO:0005737">
    <property type="term" value="C:cytoplasm"/>
    <property type="evidence" value="ECO:0007669"/>
    <property type="project" value="UniProtKB-SubCell"/>
</dbReference>
<accession>A0A7M7PPI3</accession>
<dbReference type="InterPro" id="IPR001680">
    <property type="entry name" value="WD40_rpt"/>
</dbReference>
<dbReference type="PANTHER" id="PTHR22838">
    <property type="entry name" value="WD REPEAT PROTEIN 26-RELATED"/>
    <property type="match status" value="1"/>
</dbReference>
<feature type="repeat" description="WD" evidence="5">
    <location>
        <begin position="280"/>
        <end position="313"/>
    </location>
</feature>
<dbReference type="PANTHER" id="PTHR22838:SF0">
    <property type="entry name" value="WD REPEAT-CONTAINING PROTEIN 26"/>
    <property type="match status" value="1"/>
</dbReference>
<dbReference type="SMART" id="SM00668">
    <property type="entry name" value="CTLH"/>
    <property type="match status" value="1"/>
</dbReference>
<dbReference type="CTD" id="80232"/>
<dbReference type="Gene3D" id="2.130.10.10">
    <property type="entry name" value="YVTN repeat-like/Quinoprotein amine dehydrogenase"/>
    <property type="match status" value="2"/>
</dbReference>
<name>A0A7M7PPI3_STRPU</name>
<reference evidence="8" key="2">
    <citation type="submission" date="2021-01" db="UniProtKB">
        <authorList>
            <consortium name="EnsemblMetazoa"/>
        </authorList>
    </citation>
    <scope>IDENTIFICATION</scope>
</reference>
<feature type="repeat" description="WD" evidence="5">
    <location>
        <begin position="538"/>
        <end position="570"/>
    </location>
</feature>
<proteinExistence type="predicted"/>
<dbReference type="FunFam" id="2.130.10.10:FF:000087">
    <property type="entry name" value="WD repeat-containing protein 26 homolog"/>
    <property type="match status" value="1"/>
</dbReference>
<dbReference type="InterPro" id="IPR051350">
    <property type="entry name" value="WD_repeat-ST_regulator"/>
</dbReference>
<dbReference type="InParanoid" id="A0A7M7PPI3"/>
<dbReference type="GO" id="GO:0034657">
    <property type="term" value="C:GID complex"/>
    <property type="evidence" value="ECO:0000318"/>
    <property type="project" value="GO_Central"/>
</dbReference>
<evidence type="ECO:0000256" key="6">
    <source>
        <dbReference type="SAM" id="MobiDB-lite"/>
    </source>
</evidence>
<feature type="repeat" description="WD" evidence="5">
    <location>
        <begin position="326"/>
        <end position="357"/>
    </location>
</feature>
<feature type="region of interest" description="Disordered" evidence="6">
    <location>
        <begin position="1"/>
        <end position="64"/>
    </location>
</feature>
<dbReference type="PROSITE" id="PS50897">
    <property type="entry name" value="CTLH"/>
    <property type="match status" value="1"/>
</dbReference>
<evidence type="ECO:0000256" key="2">
    <source>
        <dbReference type="ARBA" id="ARBA00022490"/>
    </source>
</evidence>
<keyword evidence="2" id="KW-0963">Cytoplasm</keyword>
<dbReference type="EnsemblMetazoa" id="XM_030998674">
    <property type="protein sequence ID" value="XP_030854534"/>
    <property type="gene ID" value="LOC756848"/>
</dbReference>
<dbReference type="OMA" id="GHISGCV"/>
<dbReference type="KEGG" id="spu:756848"/>
<dbReference type="SUPFAM" id="SSF50978">
    <property type="entry name" value="WD40 repeat-like"/>
    <property type="match status" value="1"/>
</dbReference>
<dbReference type="OrthoDB" id="972532at2759"/>
<dbReference type="Proteomes" id="UP000007110">
    <property type="component" value="Unassembled WGS sequence"/>
</dbReference>
<feature type="compositionally biased region" description="Polar residues" evidence="6">
    <location>
        <begin position="1"/>
        <end position="13"/>
    </location>
</feature>
<keyword evidence="9" id="KW-1185">Reference proteome</keyword>
<dbReference type="SMART" id="SM00320">
    <property type="entry name" value="WD40"/>
    <property type="match status" value="7"/>
</dbReference>
<dbReference type="PROSITE" id="PS50294">
    <property type="entry name" value="WD_REPEATS_REGION"/>
    <property type="match status" value="2"/>
</dbReference>
<dbReference type="InterPro" id="IPR006594">
    <property type="entry name" value="LisH"/>
</dbReference>
<dbReference type="PROSITE" id="PS50082">
    <property type="entry name" value="WD_REPEATS_2"/>
    <property type="match status" value="3"/>
</dbReference>
<dbReference type="Pfam" id="PF00400">
    <property type="entry name" value="WD40"/>
    <property type="match status" value="4"/>
</dbReference>
<dbReference type="FunCoup" id="A0A7M7PPI3">
    <property type="interactions" value="1203"/>
</dbReference>
<dbReference type="InterPro" id="IPR015943">
    <property type="entry name" value="WD40/YVTN_repeat-like_dom_sf"/>
</dbReference>
<dbReference type="PROSITE" id="PS50896">
    <property type="entry name" value="LISH"/>
    <property type="match status" value="1"/>
</dbReference>
<evidence type="ECO:0000256" key="4">
    <source>
        <dbReference type="ARBA" id="ARBA00022737"/>
    </source>
</evidence>
<dbReference type="PROSITE" id="PS50231">
    <property type="entry name" value="RICIN_B_LECTIN"/>
    <property type="match status" value="1"/>
</dbReference>
<dbReference type="InterPro" id="IPR020472">
    <property type="entry name" value="WD40_PAC1"/>
</dbReference>
<evidence type="ECO:0000313" key="9">
    <source>
        <dbReference type="Proteomes" id="UP000007110"/>
    </source>
</evidence>
<feature type="domain" description="CTLH" evidence="7">
    <location>
        <begin position="100"/>
        <end position="159"/>
    </location>
</feature>
<evidence type="ECO:0000259" key="7">
    <source>
        <dbReference type="PROSITE" id="PS50897"/>
    </source>
</evidence>
<organism evidence="8 9">
    <name type="scientific">Strongylocentrotus purpuratus</name>
    <name type="common">Purple sea urchin</name>
    <dbReference type="NCBI Taxonomy" id="7668"/>
    <lineage>
        <taxon>Eukaryota</taxon>
        <taxon>Metazoa</taxon>
        <taxon>Echinodermata</taxon>
        <taxon>Eleutherozoa</taxon>
        <taxon>Echinozoa</taxon>
        <taxon>Echinoidea</taxon>
        <taxon>Euechinoidea</taxon>
        <taxon>Echinacea</taxon>
        <taxon>Camarodonta</taxon>
        <taxon>Echinidea</taxon>
        <taxon>Strongylocentrotidae</taxon>
        <taxon>Strongylocentrotus</taxon>
    </lineage>
</organism>
<reference evidence="9" key="1">
    <citation type="submission" date="2015-02" db="EMBL/GenBank/DDBJ databases">
        <title>Genome sequencing for Strongylocentrotus purpuratus.</title>
        <authorList>
            <person name="Murali S."/>
            <person name="Liu Y."/>
            <person name="Vee V."/>
            <person name="English A."/>
            <person name="Wang M."/>
            <person name="Skinner E."/>
            <person name="Han Y."/>
            <person name="Muzny D.M."/>
            <person name="Worley K.C."/>
            <person name="Gibbs R.A."/>
        </authorList>
    </citation>
    <scope>NUCLEOTIDE SEQUENCE</scope>
</reference>
<dbReference type="RefSeq" id="XP_030854534.1">
    <property type="nucleotide sequence ID" value="XM_030998674.1"/>
</dbReference>
<protein>
    <recommendedName>
        <fullName evidence="7">CTLH domain-containing protein</fullName>
    </recommendedName>
</protein>
<evidence type="ECO:0000256" key="5">
    <source>
        <dbReference type="PROSITE-ProRule" id="PRU00221"/>
    </source>
</evidence>
<dbReference type="InterPro" id="IPR006595">
    <property type="entry name" value="CTLH_C"/>
</dbReference>
<evidence type="ECO:0000256" key="1">
    <source>
        <dbReference type="ARBA" id="ARBA00004496"/>
    </source>
</evidence>
<dbReference type="AlphaFoldDB" id="A0A7M7PPI3"/>
<dbReference type="GO" id="GO:0043161">
    <property type="term" value="P:proteasome-mediated ubiquitin-dependent protein catabolic process"/>
    <property type="evidence" value="ECO:0000318"/>
    <property type="project" value="GO_Central"/>
</dbReference>
<sequence>MQANDVDSSTSTAAVAHNGTGDTLPHSSNGTGPGGAAGATNHSNGSSSPAFEEEVGSKASATELSPSDRDIVRLIGQHLMGLGYTKTVDLLMRESGCRLEHDSAAKFRSHIMTGEFSEADEDLEELKSLMECPQGDKKMRFLILEQKFLELLEDGSIIEALDCLRKELTPLKYNTDRVHVLSGFLMCANKDELREKASWAGKGPESRGKLMEQLQSFLPASVMLPPRRLYTLLGQAVDLQKTRCPFHNTRLGEESLQNMSLLFDHVCNRNQFPSKTHQVLHDHCDEVWYCKFSPDGTKLATGSKDMTVIIWDVIKETLEIKKKKTLEGHAFGVSFLAWSPDSRYLIVCGPEDSSELWVWNAETGEVKTKMSQSPEDCLTSASWNSDCRRFVTGGTRGQFYQCDLDGNVLDTWEGVRVQCLCMKKDGKRVLAADTHHRIRAYNFDDLTDQHVLQEDHSIMSFTISSNERQALLSVAYQGVHLWDIKDKLLIRKFQGVTHGFYTIHSCFGGVDEKFVASGSEDNNVYVWHTKKELPIAVLQGHTRTVNCVAWNPILPNMLVSVSDDTTIRVWGPDESSDTDGSTEV</sequence>
<evidence type="ECO:0000256" key="3">
    <source>
        <dbReference type="ARBA" id="ARBA00022574"/>
    </source>
</evidence>
<dbReference type="PROSITE" id="PS00678">
    <property type="entry name" value="WD_REPEATS_1"/>
    <property type="match status" value="1"/>
</dbReference>
<evidence type="ECO:0000313" key="8">
    <source>
        <dbReference type="EnsemblMetazoa" id="XP_030854534"/>
    </source>
</evidence>
<keyword evidence="3 5" id="KW-0853">WD repeat</keyword>
<comment type="subcellular location">
    <subcellularLocation>
        <location evidence="1">Cytoplasm</location>
    </subcellularLocation>
</comment>